<reference evidence="3" key="1">
    <citation type="submission" date="2009-09" db="EMBL/GenBank/DDBJ databases">
        <title>The complete chromosome of Alicyclobacillus acidocaldarius subsp. acidocaldarius DSM 446.</title>
        <authorList>
            <consortium name="US DOE Joint Genome Institute (JGI-PGF)"/>
            <person name="Lucas S."/>
            <person name="Copeland A."/>
            <person name="Lapidus A."/>
            <person name="Glavina del Rio T."/>
            <person name="Dalin E."/>
            <person name="Tice H."/>
            <person name="Bruce D."/>
            <person name="Goodwin L."/>
            <person name="Pitluck S."/>
            <person name="Kyrpides N."/>
            <person name="Mavromatis K."/>
            <person name="Ivanova N."/>
            <person name="Ovchinnikova G."/>
            <person name="Chertkov O."/>
            <person name="Sims D."/>
            <person name="Brettin T."/>
            <person name="Detter J.C."/>
            <person name="Han C."/>
            <person name="Larimer F."/>
            <person name="Land M."/>
            <person name="Hauser L."/>
            <person name="Markowitz V."/>
            <person name="Cheng J.-F."/>
            <person name="Hugenholtz P."/>
            <person name="Woyke T."/>
            <person name="Wu D."/>
            <person name="Pukall R."/>
            <person name="Klenk H.-P."/>
            <person name="Eisen J.A."/>
        </authorList>
    </citation>
    <scope>NUCLEOTIDE SEQUENCE [LARGE SCALE GENOMIC DNA]</scope>
    <source>
        <strain evidence="3">ATCC 27009 / DSM 446 / BCRC 14685 / JCM 5260 / KCTC 1825 / NBRC 15652 / NCIMB 11725 / NRRL B-14509 / 104-IA</strain>
    </source>
</reference>
<keyword evidence="1" id="KW-0472">Membrane</keyword>
<sequence>MISQHLTRLNNFYHWAFATNNHIILLLCIGAIIGGTVGGVGYLIYERHEPWFDGKYDVGEIVLFVVAGMAIGSIGVFFVPVLVPIVMLFMVPMGITLGVAVILDSALKRPHRERHSEESPR</sequence>
<proteinExistence type="predicted"/>
<dbReference type="STRING" id="521098.Aaci_0550"/>
<dbReference type="AlphaFoldDB" id="C8WSU3"/>
<keyword evidence="3" id="KW-1185">Reference proteome</keyword>
<dbReference type="RefSeq" id="WP_012809964.1">
    <property type="nucleotide sequence ID" value="NC_013205.1"/>
</dbReference>
<dbReference type="Proteomes" id="UP000001917">
    <property type="component" value="Chromosome"/>
</dbReference>
<feature type="transmembrane region" description="Helical" evidence="1">
    <location>
        <begin position="57"/>
        <end position="79"/>
    </location>
</feature>
<evidence type="ECO:0000313" key="2">
    <source>
        <dbReference type="EMBL" id="ACV57599.1"/>
    </source>
</evidence>
<feature type="transmembrane region" description="Helical" evidence="1">
    <location>
        <begin position="23"/>
        <end position="45"/>
    </location>
</feature>
<feature type="transmembrane region" description="Helical" evidence="1">
    <location>
        <begin position="85"/>
        <end position="107"/>
    </location>
</feature>
<keyword evidence="1" id="KW-0812">Transmembrane</keyword>
<dbReference type="KEGG" id="aac:Aaci_0550"/>
<dbReference type="EMBL" id="CP001727">
    <property type="protein sequence ID" value="ACV57599.1"/>
    <property type="molecule type" value="Genomic_DNA"/>
</dbReference>
<evidence type="ECO:0000313" key="3">
    <source>
        <dbReference type="Proteomes" id="UP000001917"/>
    </source>
</evidence>
<accession>C8WSU3</accession>
<protein>
    <submittedName>
        <fullName evidence="2">Uncharacterized protein</fullName>
    </submittedName>
</protein>
<name>C8WSU3_ALIAD</name>
<evidence type="ECO:0000256" key="1">
    <source>
        <dbReference type="SAM" id="Phobius"/>
    </source>
</evidence>
<gene>
    <name evidence="2" type="ordered locus">Aaci_0550</name>
</gene>
<organism evidence="2 3">
    <name type="scientific">Alicyclobacillus acidocaldarius subsp. acidocaldarius (strain ATCC 27009 / DSM 446 / BCRC 14685 / JCM 5260 / KCTC 1825 / NBRC 15652 / NCIMB 11725 / NRRL B-14509 / 104-IA)</name>
    <name type="common">Bacillus acidocaldarius</name>
    <dbReference type="NCBI Taxonomy" id="521098"/>
    <lineage>
        <taxon>Bacteria</taxon>
        <taxon>Bacillati</taxon>
        <taxon>Bacillota</taxon>
        <taxon>Bacilli</taxon>
        <taxon>Bacillales</taxon>
        <taxon>Alicyclobacillaceae</taxon>
        <taxon>Alicyclobacillus</taxon>
    </lineage>
</organism>
<dbReference type="HOGENOM" id="CLU_2033171_0_0_9"/>
<keyword evidence="1" id="KW-1133">Transmembrane helix</keyword>
<reference evidence="2 3" key="2">
    <citation type="journal article" date="2010" name="Stand. Genomic Sci.">
        <title>Complete genome sequence of Alicyclobacillus acidocaldarius type strain (104-IA).</title>
        <authorList>
            <person name="Mavromatis K."/>
            <person name="Sikorski J."/>
            <person name="Lapidus A."/>
            <person name="Glavina Del Rio T."/>
            <person name="Copeland A."/>
            <person name="Tice H."/>
            <person name="Cheng J.F."/>
            <person name="Lucas S."/>
            <person name="Chen F."/>
            <person name="Nolan M."/>
            <person name="Bruce D."/>
            <person name="Goodwin L."/>
            <person name="Pitluck S."/>
            <person name="Ivanova N."/>
            <person name="Ovchinnikova G."/>
            <person name="Pati A."/>
            <person name="Chen A."/>
            <person name="Palaniappan K."/>
            <person name="Land M."/>
            <person name="Hauser L."/>
            <person name="Chang Y.J."/>
            <person name="Jeffries C.D."/>
            <person name="Chain P."/>
            <person name="Meincke L."/>
            <person name="Sims D."/>
            <person name="Chertkov O."/>
            <person name="Han C."/>
            <person name="Brettin T."/>
            <person name="Detter J.C."/>
            <person name="Wahrenburg C."/>
            <person name="Rohde M."/>
            <person name="Pukall R."/>
            <person name="Goker M."/>
            <person name="Bristow J."/>
            <person name="Eisen J.A."/>
            <person name="Markowitz V."/>
            <person name="Hugenholtz P."/>
            <person name="Klenk H.P."/>
            <person name="Kyrpides N.C."/>
        </authorList>
    </citation>
    <scope>NUCLEOTIDE SEQUENCE [LARGE SCALE GENOMIC DNA]</scope>
    <source>
        <strain evidence="3">ATCC 27009 / DSM 446 / BCRC 14685 / JCM 5260 / KCTC 1825 / NBRC 15652 / NCIMB 11725 / NRRL B-14509 / 104-IA</strain>
    </source>
</reference>